<proteinExistence type="predicted"/>
<dbReference type="PROSITE" id="PS51257">
    <property type="entry name" value="PROKAR_LIPOPROTEIN"/>
    <property type="match status" value="1"/>
</dbReference>
<dbReference type="InterPro" id="IPR041581">
    <property type="entry name" value="Glyoxalase_6"/>
</dbReference>
<evidence type="ECO:0000313" key="2">
    <source>
        <dbReference type="EMBL" id="TBT95033.1"/>
    </source>
</evidence>
<accession>A0A4Q9KKP4</accession>
<name>A0A4Q9KKP4_PROTD</name>
<comment type="caution">
    <text evidence="2">The sequence shown here is derived from an EMBL/GenBank/DDBJ whole genome shotgun (WGS) entry which is preliminary data.</text>
</comment>
<dbReference type="Gene3D" id="3.10.180.10">
    <property type="entry name" value="2,3-Dihydroxybiphenyl 1,2-Dioxygenase, domain 1"/>
    <property type="match status" value="2"/>
</dbReference>
<dbReference type="EMBL" id="SDMR01000007">
    <property type="protein sequence ID" value="TBT95033.1"/>
    <property type="molecule type" value="Genomic_DNA"/>
</dbReference>
<evidence type="ECO:0000259" key="1">
    <source>
        <dbReference type="Pfam" id="PF18029"/>
    </source>
</evidence>
<dbReference type="AlphaFoldDB" id="A0A4Q9KKP4"/>
<dbReference type="Proteomes" id="UP000291933">
    <property type="component" value="Unassembled WGS sequence"/>
</dbReference>
<dbReference type="InterPro" id="IPR029068">
    <property type="entry name" value="Glyas_Bleomycin-R_OHBP_Dase"/>
</dbReference>
<dbReference type="OrthoDB" id="3286168at2"/>
<gene>
    <name evidence="2" type="ORF">ET996_07100</name>
</gene>
<dbReference type="CDD" id="cd06587">
    <property type="entry name" value="VOC"/>
    <property type="match status" value="1"/>
</dbReference>
<reference evidence="2 3" key="1">
    <citation type="submission" date="2019-01" db="EMBL/GenBank/DDBJ databases">
        <title>Lactibacter flavus gen. nov., sp. nov., a novel bacterium of the family Propionibacteriaceae isolated from raw milk and dairy products.</title>
        <authorList>
            <person name="Huptas C."/>
            <person name="Wenning M."/>
            <person name="Breitenwieser F."/>
            <person name="Doll E."/>
            <person name="Von Neubeck M."/>
            <person name="Busse H.-J."/>
            <person name="Scherer S."/>
        </authorList>
    </citation>
    <scope>NUCLEOTIDE SEQUENCE [LARGE SCALE GENOMIC DNA]</scope>
    <source>
        <strain evidence="2 3">DSM 22130</strain>
    </source>
</reference>
<dbReference type="PANTHER" id="PTHR35908:SF1">
    <property type="entry name" value="CONSERVED PROTEIN"/>
    <property type="match status" value="1"/>
</dbReference>
<organism evidence="2 3">
    <name type="scientific">Propioniciclava tarda</name>
    <dbReference type="NCBI Taxonomy" id="433330"/>
    <lineage>
        <taxon>Bacteria</taxon>
        <taxon>Bacillati</taxon>
        <taxon>Actinomycetota</taxon>
        <taxon>Actinomycetes</taxon>
        <taxon>Propionibacteriales</taxon>
        <taxon>Propionibacteriaceae</taxon>
        <taxon>Propioniciclava</taxon>
    </lineage>
</organism>
<dbReference type="Pfam" id="PF18029">
    <property type="entry name" value="Glyoxalase_6"/>
    <property type="match status" value="2"/>
</dbReference>
<dbReference type="SUPFAM" id="SSF54593">
    <property type="entry name" value="Glyoxalase/Bleomycin resistance protein/Dihydroxybiphenyl dioxygenase"/>
    <property type="match status" value="2"/>
</dbReference>
<protein>
    <submittedName>
        <fullName evidence="2">VOC family protein</fullName>
    </submittedName>
</protein>
<keyword evidence="3" id="KW-1185">Reference proteome</keyword>
<sequence>MTRPVWLQLFIDVPASGWDAAVPFWAAALGCTVSPARGETGQFVTLVPPSGDAWVKLQRMDAEGGVHLDLDGLTRPEAVRAVLAAGASPAWRYHDVEVLRSPGGLLFCCTLGRPGRLYRGGDTVADQVAIDIPALWWDAEVAFWTQVLGREPVQGRRPEFVFLPDPDAGARVLLQKLGEASGPVRAHPDLAVRDRAAVTQRHVGLGAEVVDVRERWTVLRAPGGQVYCLTDRDPATGL</sequence>
<feature type="domain" description="Glyoxalase-like" evidence="1">
    <location>
        <begin position="128"/>
        <end position="230"/>
    </location>
</feature>
<evidence type="ECO:0000313" key="3">
    <source>
        <dbReference type="Proteomes" id="UP000291933"/>
    </source>
</evidence>
<feature type="domain" description="Glyoxalase-like" evidence="1">
    <location>
        <begin position="9"/>
        <end position="109"/>
    </location>
</feature>
<dbReference type="PANTHER" id="PTHR35908">
    <property type="entry name" value="HYPOTHETICAL FUSION PROTEIN"/>
    <property type="match status" value="1"/>
</dbReference>
<dbReference type="RefSeq" id="WP_131171870.1">
    <property type="nucleotide sequence ID" value="NZ_FXTL01000006.1"/>
</dbReference>